<dbReference type="EMBL" id="QUBR01000001">
    <property type="protein sequence ID" value="REK73667.1"/>
    <property type="molecule type" value="Genomic_DNA"/>
</dbReference>
<keyword evidence="2" id="KW-1185">Reference proteome</keyword>
<protein>
    <submittedName>
        <fullName evidence="1">HNH endonuclease</fullName>
    </submittedName>
</protein>
<gene>
    <name evidence="1" type="ORF">DX116_09080</name>
</gene>
<keyword evidence="1" id="KW-0378">Hydrolase</keyword>
<dbReference type="OrthoDB" id="5124189at2"/>
<organism evidence="1 2">
    <name type="scientific">Aeromicrobium endophyticum</name>
    <dbReference type="NCBI Taxonomy" id="2292704"/>
    <lineage>
        <taxon>Bacteria</taxon>
        <taxon>Bacillati</taxon>
        <taxon>Actinomycetota</taxon>
        <taxon>Actinomycetes</taxon>
        <taxon>Propionibacteriales</taxon>
        <taxon>Nocardioidaceae</taxon>
        <taxon>Aeromicrobium</taxon>
    </lineage>
</organism>
<dbReference type="RefSeq" id="WP_119703777.1">
    <property type="nucleotide sequence ID" value="NZ_JBHSOI010000001.1"/>
</dbReference>
<keyword evidence="1" id="KW-0540">Nuclease</keyword>
<proteinExistence type="predicted"/>
<evidence type="ECO:0000313" key="1">
    <source>
        <dbReference type="EMBL" id="REK73667.1"/>
    </source>
</evidence>
<keyword evidence="1" id="KW-0255">Endonuclease</keyword>
<sequence>MSTTSRFSEETRAVILARAGYCCELCGRSSRIWSGWSVHHRRPARMGGDRRPETRGAANGVLLCGSGVDGCHGWIESHPAEARGKGLILRRDEIPAEVVVELKRGAVLLDDRGGFELAA</sequence>
<name>A0A371PCN1_9ACTN</name>
<dbReference type="Proteomes" id="UP000265581">
    <property type="component" value="Unassembled WGS sequence"/>
</dbReference>
<accession>A0A371PCN1</accession>
<reference evidence="1 2" key="1">
    <citation type="submission" date="2018-08" db="EMBL/GenBank/DDBJ databases">
        <title>Aeromicrobium sp. M2KJ-4, whole genome shotgun sequence.</title>
        <authorList>
            <person name="Tuo L."/>
        </authorList>
    </citation>
    <scope>NUCLEOTIDE SEQUENCE [LARGE SCALE GENOMIC DNA]</scope>
    <source>
        <strain evidence="1 2">M2KJ-4</strain>
    </source>
</reference>
<comment type="caution">
    <text evidence="1">The sequence shown here is derived from an EMBL/GenBank/DDBJ whole genome shotgun (WGS) entry which is preliminary data.</text>
</comment>
<dbReference type="GO" id="GO:0004519">
    <property type="term" value="F:endonuclease activity"/>
    <property type="evidence" value="ECO:0007669"/>
    <property type="project" value="UniProtKB-KW"/>
</dbReference>
<dbReference type="AlphaFoldDB" id="A0A371PCN1"/>
<evidence type="ECO:0000313" key="2">
    <source>
        <dbReference type="Proteomes" id="UP000265581"/>
    </source>
</evidence>